<reference evidence="1 2" key="1">
    <citation type="submission" date="2015-01" db="EMBL/GenBank/DDBJ databases">
        <title>Jeotgalibacillus campisalis genome sequencing.</title>
        <authorList>
            <person name="Goh K.M."/>
            <person name="Chan K.-G."/>
            <person name="Yaakop A.S."/>
            <person name="Ee R."/>
            <person name="Gan H.M."/>
            <person name="Chan C.S."/>
        </authorList>
    </citation>
    <scope>NUCLEOTIDE SEQUENCE [LARGE SCALE GENOMIC DNA]</scope>
    <source>
        <strain evidence="1 2">SF-57</strain>
    </source>
</reference>
<sequence length="40" mass="4515">MQGKALERLSAVPAESVRLKRSEPIKEAETLLSQPLFFDE</sequence>
<accession>A0A0C2S0L7</accession>
<evidence type="ECO:0000313" key="1">
    <source>
        <dbReference type="EMBL" id="KIL47584.1"/>
    </source>
</evidence>
<keyword evidence="2" id="KW-1185">Reference proteome</keyword>
<comment type="caution">
    <text evidence="1">The sequence shown here is derived from an EMBL/GenBank/DDBJ whole genome shotgun (WGS) entry which is preliminary data.</text>
</comment>
<gene>
    <name evidence="1" type="ORF">KR50_17510</name>
</gene>
<dbReference type="Proteomes" id="UP000031972">
    <property type="component" value="Unassembled WGS sequence"/>
</dbReference>
<dbReference type="PATRIC" id="fig|220754.4.peg.1770"/>
<organism evidence="1 2">
    <name type="scientific">Jeotgalibacillus campisalis</name>
    <dbReference type="NCBI Taxonomy" id="220754"/>
    <lineage>
        <taxon>Bacteria</taxon>
        <taxon>Bacillati</taxon>
        <taxon>Bacillota</taxon>
        <taxon>Bacilli</taxon>
        <taxon>Bacillales</taxon>
        <taxon>Caryophanaceae</taxon>
        <taxon>Jeotgalibacillus</taxon>
    </lineage>
</organism>
<dbReference type="EMBL" id="JXRR01000014">
    <property type="protein sequence ID" value="KIL47584.1"/>
    <property type="molecule type" value="Genomic_DNA"/>
</dbReference>
<proteinExistence type="predicted"/>
<dbReference type="AlphaFoldDB" id="A0A0C2S0L7"/>
<name>A0A0C2S0L7_9BACL</name>
<protein>
    <submittedName>
        <fullName evidence="1">Uncharacterized protein</fullName>
    </submittedName>
</protein>
<evidence type="ECO:0000313" key="2">
    <source>
        <dbReference type="Proteomes" id="UP000031972"/>
    </source>
</evidence>